<sequence>MVRGFDAAVEAVEAVEEVVPCVVQRHRSAGVLTWRLMRTVEAEVLSALASTGRHSPQTLGMLRAPDALGYPQGDSPVSFEGHDFSPVIFGPIDDAWNRLN</sequence>
<organism evidence="1 2">
    <name type="scientific">Pararobbsia alpina</name>
    <dbReference type="NCBI Taxonomy" id="621374"/>
    <lineage>
        <taxon>Bacteria</taxon>
        <taxon>Pseudomonadati</taxon>
        <taxon>Pseudomonadota</taxon>
        <taxon>Betaproteobacteria</taxon>
        <taxon>Burkholderiales</taxon>
        <taxon>Burkholderiaceae</taxon>
        <taxon>Pararobbsia</taxon>
    </lineage>
</organism>
<reference evidence="1 2" key="1">
    <citation type="submission" date="2020-04" db="EMBL/GenBank/DDBJ databases">
        <authorList>
            <person name="De Canck E."/>
        </authorList>
    </citation>
    <scope>NUCLEOTIDE SEQUENCE [LARGE SCALE GENOMIC DNA]</scope>
    <source>
        <strain evidence="1 2">LMG 28138</strain>
    </source>
</reference>
<evidence type="ECO:0000313" key="2">
    <source>
        <dbReference type="Proteomes" id="UP000494115"/>
    </source>
</evidence>
<name>A0A6S7BMK9_9BURK</name>
<protein>
    <recommendedName>
        <fullName evidence="3">DUF2471 domain-containing protein</fullName>
    </recommendedName>
</protein>
<accession>A0A6S7BMK9</accession>
<keyword evidence="2" id="KW-1185">Reference proteome</keyword>
<proteinExistence type="predicted"/>
<evidence type="ECO:0008006" key="3">
    <source>
        <dbReference type="Google" id="ProtNLM"/>
    </source>
</evidence>
<dbReference type="EMBL" id="CADIKM010000078">
    <property type="protein sequence ID" value="CAB3805999.1"/>
    <property type="molecule type" value="Genomic_DNA"/>
</dbReference>
<dbReference type="Pfam" id="PF10616">
    <property type="entry name" value="DUF2471"/>
    <property type="match status" value="1"/>
</dbReference>
<dbReference type="InterPro" id="IPR018894">
    <property type="entry name" value="DUF2471"/>
</dbReference>
<evidence type="ECO:0000313" key="1">
    <source>
        <dbReference type="EMBL" id="CAB3805999.1"/>
    </source>
</evidence>
<gene>
    <name evidence="1" type="ORF">LMG28138_05746</name>
</gene>
<dbReference type="Proteomes" id="UP000494115">
    <property type="component" value="Unassembled WGS sequence"/>
</dbReference>
<dbReference type="RefSeq" id="WP_175108257.1">
    <property type="nucleotide sequence ID" value="NZ_CADIKM010000078.1"/>
</dbReference>
<dbReference type="AlphaFoldDB" id="A0A6S7BMK9"/>